<protein>
    <submittedName>
        <fullName evidence="4">DedA family protein</fullName>
    </submittedName>
</protein>
<reference evidence="4 5" key="1">
    <citation type="submission" date="2021-02" db="EMBL/GenBank/DDBJ databases">
        <title>Alicyclobacillus curvatus sp. nov. and Alicyclobacillus mengziensis sp. nov., two acidophilic bacteria isolated from acid mine drainage.</title>
        <authorList>
            <person name="Huang Y."/>
        </authorList>
    </citation>
    <scope>NUCLEOTIDE SEQUENCE [LARGE SCALE GENOMIC DNA]</scope>
    <source>
        <strain evidence="4 5">S30H14</strain>
    </source>
</reference>
<dbReference type="Pfam" id="PF09335">
    <property type="entry name" value="VTT_dom"/>
    <property type="match status" value="1"/>
</dbReference>
<name>A0A9X7VWJ2_9BACL</name>
<dbReference type="InterPro" id="IPR032816">
    <property type="entry name" value="VTT_dom"/>
</dbReference>
<dbReference type="PANTHER" id="PTHR42709">
    <property type="entry name" value="ALKALINE PHOSPHATASE LIKE PROTEIN"/>
    <property type="match status" value="1"/>
</dbReference>
<dbReference type="InterPro" id="IPR051311">
    <property type="entry name" value="DedA_domain"/>
</dbReference>
<evidence type="ECO:0000256" key="1">
    <source>
        <dbReference type="ARBA" id="ARBA00010792"/>
    </source>
</evidence>
<keyword evidence="5" id="KW-1185">Reference proteome</keyword>
<accession>A0A9X7VWJ2</accession>
<gene>
    <name evidence="4" type="ORF">JZ786_18175</name>
</gene>
<evidence type="ECO:0000313" key="4">
    <source>
        <dbReference type="EMBL" id="QSO46391.1"/>
    </source>
</evidence>
<dbReference type="GO" id="GO:0005886">
    <property type="term" value="C:plasma membrane"/>
    <property type="evidence" value="ECO:0007669"/>
    <property type="project" value="TreeGrafter"/>
</dbReference>
<dbReference type="EMBL" id="CP071182">
    <property type="protein sequence ID" value="QSO46391.1"/>
    <property type="molecule type" value="Genomic_DNA"/>
</dbReference>
<organism evidence="4 5">
    <name type="scientific">Alicyclobacillus mengziensis</name>
    <dbReference type="NCBI Taxonomy" id="2931921"/>
    <lineage>
        <taxon>Bacteria</taxon>
        <taxon>Bacillati</taxon>
        <taxon>Bacillota</taxon>
        <taxon>Bacilli</taxon>
        <taxon>Bacillales</taxon>
        <taxon>Alicyclobacillaceae</taxon>
        <taxon>Alicyclobacillus</taxon>
    </lineage>
</organism>
<feature type="transmembrane region" description="Helical" evidence="2">
    <location>
        <begin position="134"/>
        <end position="161"/>
    </location>
</feature>
<feature type="transmembrane region" description="Helical" evidence="2">
    <location>
        <begin position="50"/>
        <end position="80"/>
    </location>
</feature>
<sequence length="200" mass="21973">MHIHVHQLLTHYGYLGVFFILMMEMIGVPFPAETTLTVAGLEWTQGVFSFWPLLAAAALGNIVGSTVAYTIGAGLGRPAMLRIGRLFRLTETRFNAVERRIGAYGLPLLIAGKFIAGVRVLMPYLFGMNRMKFWVFSLLNGLAAVLWAGLFIGAGSALEIAWSRYHAVLTKHLTLSIIIISVLIGAYLIYRIGKKADMAS</sequence>
<evidence type="ECO:0000313" key="5">
    <source>
        <dbReference type="Proteomes" id="UP000663505"/>
    </source>
</evidence>
<proteinExistence type="inferred from homology"/>
<dbReference type="KEGG" id="afx:JZ786_18175"/>
<dbReference type="PANTHER" id="PTHR42709:SF9">
    <property type="entry name" value="ALKALINE PHOSPHATASE LIKE PROTEIN"/>
    <property type="match status" value="1"/>
</dbReference>
<evidence type="ECO:0000256" key="2">
    <source>
        <dbReference type="SAM" id="Phobius"/>
    </source>
</evidence>
<keyword evidence="2" id="KW-0812">Transmembrane</keyword>
<feature type="transmembrane region" description="Helical" evidence="2">
    <location>
        <begin position="12"/>
        <end position="30"/>
    </location>
</feature>
<feature type="transmembrane region" description="Helical" evidence="2">
    <location>
        <begin position="173"/>
        <end position="190"/>
    </location>
</feature>
<dbReference type="Proteomes" id="UP000663505">
    <property type="component" value="Chromosome"/>
</dbReference>
<dbReference type="RefSeq" id="WP_206655760.1">
    <property type="nucleotide sequence ID" value="NZ_CP071182.1"/>
</dbReference>
<evidence type="ECO:0000259" key="3">
    <source>
        <dbReference type="Pfam" id="PF09335"/>
    </source>
</evidence>
<dbReference type="AlphaFoldDB" id="A0A9X7VWJ2"/>
<keyword evidence="2" id="KW-1133">Transmembrane helix</keyword>
<keyword evidence="2" id="KW-0472">Membrane</keyword>
<comment type="similarity">
    <text evidence="1">Belongs to the DedA family.</text>
</comment>
<feature type="domain" description="VTT" evidence="3">
    <location>
        <begin position="31"/>
        <end position="156"/>
    </location>
</feature>
<feature type="transmembrane region" description="Helical" evidence="2">
    <location>
        <begin position="101"/>
        <end position="122"/>
    </location>
</feature>